<dbReference type="KEGG" id="cad:Curi_c06540"/>
<comment type="function">
    <text evidence="4">Catalyzes the reversible isomerization-deamination of glucosamine 6-phosphate (GlcN6P) to form fructose 6-phosphate (Fru6P) and ammonium ion.</text>
</comment>
<dbReference type="Pfam" id="PF01182">
    <property type="entry name" value="Glucosamine_iso"/>
    <property type="match status" value="1"/>
</dbReference>
<evidence type="ECO:0000256" key="4">
    <source>
        <dbReference type="HAMAP-Rule" id="MF_01241"/>
    </source>
</evidence>
<accession>K0AY83</accession>
<dbReference type="STRING" id="1128398.Curi_c06540"/>
<dbReference type="GO" id="GO:0019262">
    <property type="term" value="P:N-acetylneuraminate catabolic process"/>
    <property type="evidence" value="ECO:0007669"/>
    <property type="project" value="UniProtKB-UniRule"/>
</dbReference>
<feature type="active site" description="For ring-opening step" evidence="4">
    <location>
        <position position="143"/>
    </location>
</feature>
<dbReference type="UniPathway" id="UPA00629">
    <property type="reaction ID" value="UER00684"/>
</dbReference>
<evidence type="ECO:0000259" key="5">
    <source>
        <dbReference type="Pfam" id="PF01182"/>
    </source>
</evidence>
<dbReference type="GO" id="GO:0005975">
    <property type="term" value="P:carbohydrate metabolic process"/>
    <property type="evidence" value="ECO:0007669"/>
    <property type="project" value="InterPro"/>
</dbReference>
<name>K0AY83_GOTA9</name>
<dbReference type="NCBIfam" id="TIGR00502">
    <property type="entry name" value="nagB"/>
    <property type="match status" value="1"/>
</dbReference>
<feature type="active site" description="Proton acceptor; for enolization step" evidence="4">
    <location>
        <position position="67"/>
    </location>
</feature>
<dbReference type="EMBL" id="CP003326">
    <property type="protein sequence ID" value="AFS77727.1"/>
    <property type="molecule type" value="Genomic_DNA"/>
</dbReference>
<dbReference type="GO" id="GO:0042802">
    <property type="term" value="F:identical protein binding"/>
    <property type="evidence" value="ECO:0007669"/>
    <property type="project" value="TreeGrafter"/>
</dbReference>
<evidence type="ECO:0000313" key="7">
    <source>
        <dbReference type="Proteomes" id="UP000006094"/>
    </source>
</evidence>
<keyword evidence="3 4" id="KW-0119">Carbohydrate metabolism</keyword>
<comment type="similarity">
    <text evidence="4">Belongs to the glucosamine/galactosamine-6-phosphate isomerase family. NagB subfamily.</text>
</comment>
<keyword evidence="2 4" id="KW-0378">Hydrolase</keyword>
<dbReference type="GO" id="GO:0006046">
    <property type="term" value="P:N-acetylglucosamine catabolic process"/>
    <property type="evidence" value="ECO:0007669"/>
    <property type="project" value="UniProtKB-UniRule"/>
</dbReference>
<dbReference type="OrthoDB" id="9791139at2"/>
<dbReference type="eggNOG" id="COG0363">
    <property type="taxonomic scope" value="Bacteria"/>
</dbReference>
<feature type="domain" description="Glucosamine/galactosamine-6-phosphate isomerase" evidence="5">
    <location>
        <begin position="27"/>
        <end position="228"/>
    </location>
</feature>
<comment type="pathway">
    <text evidence="4">Amino-sugar metabolism; N-acetylneuraminate degradation; D-fructose 6-phosphate from N-acetylneuraminate: step 5/5.</text>
</comment>
<protein>
    <recommendedName>
        <fullName evidence="4">Glucosamine-6-phosphate deaminase</fullName>
        <ecNumber evidence="4">3.5.99.6</ecNumber>
    </recommendedName>
    <alternativeName>
        <fullName evidence="4">GlcN6P deaminase</fullName>
        <shortName evidence="4">GNPDA</shortName>
    </alternativeName>
    <alternativeName>
        <fullName evidence="4">Glucosamine-6-phosphate isomerase</fullName>
    </alternativeName>
</protein>
<evidence type="ECO:0000313" key="6">
    <source>
        <dbReference type="EMBL" id="AFS77727.1"/>
    </source>
</evidence>
<gene>
    <name evidence="4 6" type="primary">nagB</name>
    <name evidence="6" type="ordered locus">Curi_c06540</name>
</gene>
<keyword evidence="7" id="KW-1185">Reference proteome</keyword>
<dbReference type="NCBIfam" id="NF001684">
    <property type="entry name" value="PRK00443.1-4"/>
    <property type="match status" value="1"/>
</dbReference>
<dbReference type="InterPro" id="IPR018321">
    <property type="entry name" value="Glucosamine6P_isomerase_CS"/>
</dbReference>
<dbReference type="PROSITE" id="PS01161">
    <property type="entry name" value="GLC_GALNAC_ISOMERASE"/>
    <property type="match status" value="1"/>
</dbReference>
<organism evidence="6 7">
    <name type="scientific">Gottschalkia acidurici (strain ATCC 7906 / DSM 604 / BCRC 14475 / CIP 104303 / KCTC 5404 / NCIMB 10678 / 9a)</name>
    <name type="common">Clostridium acidurici</name>
    <dbReference type="NCBI Taxonomy" id="1128398"/>
    <lineage>
        <taxon>Bacteria</taxon>
        <taxon>Bacillati</taxon>
        <taxon>Bacillota</taxon>
        <taxon>Tissierellia</taxon>
        <taxon>Tissierellales</taxon>
        <taxon>Gottschalkiaceae</taxon>
        <taxon>Gottschalkia</taxon>
    </lineage>
</organism>
<dbReference type="PATRIC" id="fig|1128398.3.peg.692"/>
<reference evidence="6 7" key="1">
    <citation type="journal article" date="2012" name="PLoS ONE">
        <title>The purine-utilizing bacterium Clostridium acidurici 9a: a genome-guided metabolic reconsideration.</title>
        <authorList>
            <person name="Hartwich K."/>
            <person name="Poehlein A."/>
            <person name="Daniel R."/>
        </authorList>
    </citation>
    <scope>NUCLEOTIDE SEQUENCE [LARGE SCALE GENOMIC DNA]</scope>
    <source>
        <strain evidence="7">ATCC 7906 / DSM 604 / BCRC 14475 / CIP 104303 / KCTC 5404 / NCIMB 10678 / 9a</strain>
    </source>
</reference>
<comment type="caution">
    <text evidence="4">Lacks conserved residue(s) required for the propagation of feature annotation.</text>
</comment>
<dbReference type="AlphaFoldDB" id="K0AY83"/>
<sequence>MKIYIVKSYEELSKKSANIVASQVILKPNSVLGLATGSTPEGLYKELIKLYNKEVVDFKDVNTFNLDEYYGIHRHNPQSYYYYMRNNLLDHINIEKNNINIPHGLAEDVEAHCMEYEESIKKLGGIDLQILGIGRNGHVGFNEPGDDFKAKTHLVELQEETIKDNSRFFEKPEEVPTKAISMGIKTIMSARKILLIANGEGKAKAIYDTIKGPITPKVPASILQLHKDVTVIIDEAAGKLL</sequence>
<comment type="catalytic activity">
    <reaction evidence="1 4">
        <text>alpha-D-glucosamine 6-phosphate + H2O = beta-D-fructose 6-phosphate + NH4(+)</text>
        <dbReference type="Rhea" id="RHEA:12172"/>
        <dbReference type="ChEBI" id="CHEBI:15377"/>
        <dbReference type="ChEBI" id="CHEBI:28938"/>
        <dbReference type="ChEBI" id="CHEBI:57634"/>
        <dbReference type="ChEBI" id="CHEBI:75989"/>
        <dbReference type="EC" id="3.5.99.6"/>
    </reaction>
</comment>
<dbReference type="CDD" id="cd01399">
    <property type="entry name" value="GlcN6P_deaminase"/>
    <property type="match status" value="1"/>
</dbReference>
<dbReference type="SUPFAM" id="SSF100950">
    <property type="entry name" value="NagB/RpiA/CoA transferase-like"/>
    <property type="match status" value="1"/>
</dbReference>
<dbReference type="PANTHER" id="PTHR11280">
    <property type="entry name" value="GLUCOSAMINE-6-PHOSPHATE ISOMERASE"/>
    <property type="match status" value="1"/>
</dbReference>
<feature type="active site" description="For ring-opening step" evidence="4">
    <location>
        <position position="136"/>
    </location>
</feature>
<dbReference type="InterPro" id="IPR037171">
    <property type="entry name" value="NagB/RpiA_transferase-like"/>
</dbReference>
<evidence type="ECO:0000256" key="2">
    <source>
        <dbReference type="ARBA" id="ARBA00022801"/>
    </source>
</evidence>
<dbReference type="EC" id="3.5.99.6" evidence="4"/>
<dbReference type="RefSeq" id="WP_014966864.1">
    <property type="nucleotide sequence ID" value="NC_018664.1"/>
</dbReference>
<dbReference type="InterPro" id="IPR006148">
    <property type="entry name" value="Glc/Gal-6P_isomerase"/>
</dbReference>
<evidence type="ECO:0000256" key="3">
    <source>
        <dbReference type="ARBA" id="ARBA00023277"/>
    </source>
</evidence>
<feature type="active site" description="Proton acceptor; for ring-opening step" evidence="4">
    <location>
        <position position="138"/>
    </location>
</feature>
<dbReference type="HOGENOM" id="CLU_049611_1_1_9"/>
<dbReference type="InterPro" id="IPR004547">
    <property type="entry name" value="Glucosamine6P_isomerase"/>
</dbReference>
<dbReference type="PANTHER" id="PTHR11280:SF5">
    <property type="entry name" value="GLUCOSAMINE-6-PHOSPHATE ISOMERASE"/>
    <property type="match status" value="1"/>
</dbReference>
<dbReference type="FunFam" id="3.40.50.1360:FF:000003">
    <property type="entry name" value="Glucosamine-6-phosphate deaminase"/>
    <property type="match status" value="1"/>
</dbReference>
<dbReference type="GO" id="GO:0004342">
    <property type="term" value="F:glucosamine-6-phosphate deaminase activity"/>
    <property type="evidence" value="ECO:0007669"/>
    <property type="project" value="UniProtKB-UniRule"/>
</dbReference>
<dbReference type="GO" id="GO:0006043">
    <property type="term" value="P:glucosamine catabolic process"/>
    <property type="evidence" value="ECO:0007669"/>
    <property type="project" value="TreeGrafter"/>
</dbReference>
<evidence type="ECO:0000256" key="1">
    <source>
        <dbReference type="ARBA" id="ARBA00000644"/>
    </source>
</evidence>
<dbReference type="GO" id="GO:0005737">
    <property type="term" value="C:cytoplasm"/>
    <property type="evidence" value="ECO:0007669"/>
    <property type="project" value="TreeGrafter"/>
</dbReference>
<dbReference type="Proteomes" id="UP000006094">
    <property type="component" value="Chromosome"/>
</dbReference>
<dbReference type="Gene3D" id="3.40.50.1360">
    <property type="match status" value="1"/>
</dbReference>
<dbReference type="HAMAP" id="MF_01241">
    <property type="entry name" value="GlcN6P_deamin"/>
    <property type="match status" value="1"/>
</dbReference>
<proteinExistence type="inferred from homology"/>